<keyword evidence="1" id="KW-0805">Transcription regulation</keyword>
<accession>A0A286GVM2</accession>
<evidence type="ECO:0000256" key="2">
    <source>
        <dbReference type="ARBA" id="ARBA00023125"/>
    </source>
</evidence>
<evidence type="ECO:0000313" key="5">
    <source>
        <dbReference type="EMBL" id="SOD99064.1"/>
    </source>
</evidence>
<dbReference type="InterPro" id="IPR009057">
    <property type="entry name" value="Homeodomain-like_sf"/>
</dbReference>
<dbReference type="InterPro" id="IPR037923">
    <property type="entry name" value="HTH-like"/>
</dbReference>
<dbReference type="EMBL" id="OCNH01000009">
    <property type="protein sequence ID" value="SOD99064.1"/>
    <property type="molecule type" value="Genomic_DNA"/>
</dbReference>
<feature type="domain" description="HTH araC/xylS-type" evidence="4">
    <location>
        <begin position="189"/>
        <end position="291"/>
    </location>
</feature>
<reference evidence="6" key="1">
    <citation type="submission" date="2017-09" db="EMBL/GenBank/DDBJ databases">
        <authorList>
            <person name="Varghese N."/>
            <person name="Submissions S."/>
        </authorList>
    </citation>
    <scope>NUCLEOTIDE SEQUENCE [LARGE SCALE GENOMIC DNA]</scope>
    <source>
        <strain evidence="6">DSM 29961</strain>
    </source>
</reference>
<protein>
    <submittedName>
        <fullName evidence="5">AraC-type DNA-binding protein</fullName>
    </submittedName>
</protein>
<evidence type="ECO:0000259" key="4">
    <source>
        <dbReference type="PROSITE" id="PS01124"/>
    </source>
</evidence>
<dbReference type="AlphaFoldDB" id="A0A286GVM2"/>
<evidence type="ECO:0000256" key="1">
    <source>
        <dbReference type="ARBA" id="ARBA00023015"/>
    </source>
</evidence>
<evidence type="ECO:0000256" key="3">
    <source>
        <dbReference type="ARBA" id="ARBA00023163"/>
    </source>
</evidence>
<dbReference type="InterPro" id="IPR018060">
    <property type="entry name" value="HTH_AraC"/>
</dbReference>
<organism evidence="5 6">
    <name type="scientific">Spirosoma fluviale</name>
    <dbReference type="NCBI Taxonomy" id="1597977"/>
    <lineage>
        <taxon>Bacteria</taxon>
        <taxon>Pseudomonadati</taxon>
        <taxon>Bacteroidota</taxon>
        <taxon>Cytophagia</taxon>
        <taxon>Cytophagales</taxon>
        <taxon>Cytophagaceae</taxon>
        <taxon>Spirosoma</taxon>
    </lineage>
</organism>
<gene>
    <name evidence="5" type="ORF">SAMN06269250_6263</name>
</gene>
<dbReference type="Pfam" id="PF12833">
    <property type="entry name" value="HTH_18"/>
    <property type="match status" value="1"/>
</dbReference>
<evidence type="ECO:0000313" key="6">
    <source>
        <dbReference type="Proteomes" id="UP000219452"/>
    </source>
</evidence>
<dbReference type="PRINTS" id="PR00032">
    <property type="entry name" value="HTHARAC"/>
</dbReference>
<dbReference type="GO" id="GO:0003700">
    <property type="term" value="F:DNA-binding transcription factor activity"/>
    <property type="evidence" value="ECO:0007669"/>
    <property type="project" value="InterPro"/>
</dbReference>
<dbReference type="Proteomes" id="UP000219452">
    <property type="component" value="Unassembled WGS sequence"/>
</dbReference>
<keyword evidence="3" id="KW-0804">Transcription</keyword>
<name>A0A286GVM2_9BACT</name>
<dbReference type="OrthoDB" id="9793451at2"/>
<dbReference type="SUPFAM" id="SSF51215">
    <property type="entry name" value="Regulatory protein AraC"/>
    <property type="match status" value="1"/>
</dbReference>
<dbReference type="SMART" id="SM00342">
    <property type="entry name" value="HTH_ARAC"/>
    <property type="match status" value="1"/>
</dbReference>
<sequence length="303" mass="34685">MNLKPFDVVNFERFNARFMDTNSDQFGFRTGAIQVYPLSIAPLTIITPSPLFRTDYNFLILISQGGGKQQINTDTFELKANDVLFIREGHLNAIKSIEADTKGYFVYIDSTLLPQLFIDNVLLHRLTFHPKQSVTRPDMEWICNCCELLSSQDKDDQYAYQIQIGLLRTIILKLAGASVAPPSKPKRQIEITMLFKELLYENFLTCRDVAFYANSLSVSINYLNRCVNQMTNKPPKQHINEMVITHSKVLLQSPAQDVSQVAFALNFSAPSYFGRLFKQLTGKTPTEYKKTFMQDLSEYKQDS</sequence>
<keyword evidence="2 5" id="KW-0238">DNA-binding</keyword>
<keyword evidence="6" id="KW-1185">Reference proteome</keyword>
<proteinExistence type="predicted"/>
<dbReference type="Gene3D" id="1.10.10.60">
    <property type="entry name" value="Homeodomain-like"/>
    <property type="match status" value="1"/>
</dbReference>
<dbReference type="PANTHER" id="PTHR43280">
    <property type="entry name" value="ARAC-FAMILY TRANSCRIPTIONAL REGULATOR"/>
    <property type="match status" value="1"/>
</dbReference>
<dbReference type="PROSITE" id="PS01124">
    <property type="entry name" value="HTH_ARAC_FAMILY_2"/>
    <property type="match status" value="1"/>
</dbReference>
<dbReference type="GO" id="GO:0043565">
    <property type="term" value="F:sequence-specific DNA binding"/>
    <property type="evidence" value="ECO:0007669"/>
    <property type="project" value="InterPro"/>
</dbReference>
<dbReference type="InterPro" id="IPR020449">
    <property type="entry name" value="Tscrpt_reg_AraC-type_HTH"/>
</dbReference>
<dbReference type="SUPFAM" id="SSF46689">
    <property type="entry name" value="Homeodomain-like"/>
    <property type="match status" value="1"/>
</dbReference>
<dbReference type="PANTHER" id="PTHR43280:SF32">
    <property type="entry name" value="TRANSCRIPTIONAL REGULATORY PROTEIN"/>
    <property type="match status" value="1"/>
</dbReference>